<dbReference type="EMBL" id="JANFAV010000034">
    <property type="protein sequence ID" value="MCW6537768.1"/>
    <property type="molecule type" value="Genomic_DNA"/>
</dbReference>
<dbReference type="NCBIfam" id="TIGR02937">
    <property type="entry name" value="sigma70-ECF"/>
    <property type="match status" value="1"/>
</dbReference>
<evidence type="ECO:0000256" key="3">
    <source>
        <dbReference type="ARBA" id="ARBA00023082"/>
    </source>
</evidence>
<keyword evidence="3" id="KW-0731">Sigma factor</keyword>
<dbReference type="InterPro" id="IPR013249">
    <property type="entry name" value="RNA_pol_sigma70_r4_t2"/>
</dbReference>
<dbReference type="CDD" id="cd06171">
    <property type="entry name" value="Sigma70_r4"/>
    <property type="match status" value="1"/>
</dbReference>
<feature type="domain" description="RNA polymerase sigma-70 region 2" evidence="5">
    <location>
        <begin position="10"/>
        <end position="75"/>
    </location>
</feature>
<evidence type="ECO:0000256" key="4">
    <source>
        <dbReference type="ARBA" id="ARBA00023163"/>
    </source>
</evidence>
<dbReference type="InterPro" id="IPR036388">
    <property type="entry name" value="WH-like_DNA-bd_sf"/>
</dbReference>
<reference evidence="7" key="1">
    <citation type="submission" date="2022-06" db="EMBL/GenBank/DDBJ databases">
        <title>Sphingomonas sp. nov. isolated from rhizosphere soil of tomato.</title>
        <authorList>
            <person name="Dong H."/>
            <person name="Gao R."/>
        </authorList>
    </citation>
    <scope>NUCLEOTIDE SEQUENCE</scope>
    <source>
        <strain evidence="7">MMSM24</strain>
    </source>
</reference>
<evidence type="ECO:0000256" key="2">
    <source>
        <dbReference type="ARBA" id="ARBA00023015"/>
    </source>
</evidence>
<accession>A0AA42CWF9</accession>
<dbReference type="Gene3D" id="1.10.10.10">
    <property type="entry name" value="Winged helix-like DNA-binding domain superfamily/Winged helix DNA-binding domain"/>
    <property type="match status" value="1"/>
</dbReference>
<comment type="caution">
    <text evidence="7">The sequence shown here is derived from an EMBL/GenBank/DDBJ whole genome shotgun (WGS) entry which is preliminary data.</text>
</comment>
<dbReference type="Proteomes" id="UP001165565">
    <property type="component" value="Unassembled WGS sequence"/>
</dbReference>
<evidence type="ECO:0000313" key="8">
    <source>
        <dbReference type="Proteomes" id="UP001165565"/>
    </source>
</evidence>
<dbReference type="InterPro" id="IPR013324">
    <property type="entry name" value="RNA_pol_sigma_r3/r4-like"/>
</dbReference>
<dbReference type="SUPFAM" id="SSF88946">
    <property type="entry name" value="Sigma2 domain of RNA polymerase sigma factors"/>
    <property type="match status" value="1"/>
</dbReference>
<dbReference type="RefSeq" id="WP_265271993.1">
    <property type="nucleotide sequence ID" value="NZ_JANFAV010000034.1"/>
</dbReference>
<keyword evidence="4" id="KW-0804">Transcription</keyword>
<dbReference type="Pfam" id="PF08281">
    <property type="entry name" value="Sigma70_r4_2"/>
    <property type="match status" value="1"/>
</dbReference>
<dbReference type="AlphaFoldDB" id="A0AA42CWF9"/>
<protein>
    <submittedName>
        <fullName evidence="7">RNA polymerase sigma factor</fullName>
    </submittedName>
</protein>
<dbReference type="PANTHER" id="PTHR43133">
    <property type="entry name" value="RNA POLYMERASE ECF-TYPE SIGMA FACTO"/>
    <property type="match status" value="1"/>
</dbReference>
<dbReference type="GO" id="GO:0006352">
    <property type="term" value="P:DNA-templated transcription initiation"/>
    <property type="evidence" value="ECO:0007669"/>
    <property type="project" value="InterPro"/>
</dbReference>
<evidence type="ECO:0000313" key="7">
    <source>
        <dbReference type="EMBL" id="MCW6537768.1"/>
    </source>
</evidence>
<dbReference type="PANTHER" id="PTHR43133:SF25">
    <property type="entry name" value="RNA POLYMERASE SIGMA FACTOR RFAY-RELATED"/>
    <property type="match status" value="1"/>
</dbReference>
<dbReference type="GO" id="GO:0003677">
    <property type="term" value="F:DNA binding"/>
    <property type="evidence" value="ECO:0007669"/>
    <property type="project" value="InterPro"/>
</dbReference>
<evidence type="ECO:0000259" key="5">
    <source>
        <dbReference type="Pfam" id="PF04542"/>
    </source>
</evidence>
<dbReference type="Gene3D" id="1.10.1740.10">
    <property type="match status" value="1"/>
</dbReference>
<keyword evidence="8" id="KW-1185">Reference proteome</keyword>
<dbReference type="InterPro" id="IPR014284">
    <property type="entry name" value="RNA_pol_sigma-70_dom"/>
</dbReference>
<dbReference type="InterPro" id="IPR039425">
    <property type="entry name" value="RNA_pol_sigma-70-like"/>
</dbReference>
<dbReference type="Pfam" id="PF04542">
    <property type="entry name" value="Sigma70_r2"/>
    <property type="match status" value="1"/>
</dbReference>
<gene>
    <name evidence="7" type="ORF">NEE01_23590</name>
</gene>
<organism evidence="7 8">
    <name type="scientific">Sphingomonas lycopersici</name>
    <dbReference type="NCBI Taxonomy" id="2951807"/>
    <lineage>
        <taxon>Bacteria</taxon>
        <taxon>Pseudomonadati</taxon>
        <taxon>Pseudomonadota</taxon>
        <taxon>Alphaproteobacteria</taxon>
        <taxon>Sphingomonadales</taxon>
        <taxon>Sphingomonadaceae</taxon>
        <taxon>Sphingomonas</taxon>
    </lineage>
</organism>
<dbReference type="GO" id="GO:0016987">
    <property type="term" value="F:sigma factor activity"/>
    <property type="evidence" value="ECO:0007669"/>
    <property type="project" value="UniProtKB-KW"/>
</dbReference>
<sequence>MDEFERHLASLLPRLRRFAHGLARNAADADDLTQAAAERMLKARDQWQPGSNFAAWGYRVMRNLWVDTMRARQRRDRVLVDGEQGLSVGAPGEAETSVELGYLMRAMGRLPDEQREAVALVMIEGLAYAEAAEVLDIPMGTLTSRLVRGRQALMKMLED</sequence>
<evidence type="ECO:0000259" key="6">
    <source>
        <dbReference type="Pfam" id="PF08281"/>
    </source>
</evidence>
<dbReference type="InterPro" id="IPR007627">
    <property type="entry name" value="RNA_pol_sigma70_r2"/>
</dbReference>
<feature type="domain" description="RNA polymerase sigma factor 70 region 4 type 2" evidence="6">
    <location>
        <begin position="102"/>
        <end position="153"/>
    </location>
</feature>
<dbReference type="SUPFAM" id="SSF88659">
    <property type="entry name" value="Sigma3 and sigma4 domains of RNA polymerase sigma factors"/>
    <property type="match status" value="1"/>
</dbReference>
<evidence type="ECO:0000256" key="1">
    <source>
        <dbReference type="ARBA" id="ARBA00010641"/>
    </source>
</evidence>
<keyword evidence="2" id="KW-0805">Transcription regulation</keyword>
<dbReference type="InterPro" id="IPR013325">
    <property type="entry name" value="RNA_pol_sigma_r2"/>
</dbReference>
<proteinExistence type="inferred from homology"/>
<comment type="similarity">
    <text evidence="1">Belongs to the sigma-70 factor family. ECF subfamily.</text>
</comment>
<name>A0AA42CWF9_9SPHN</name>